<organism evidence="2 3">
    <name type="scientific">Olea europaea subsp. europaea</name>
    <dbReference type="NCBI Taxonomy" id="158383"/>
    <lineage>
        <taxon>Eukaryota</taxon>
        <taxon>Viridiplantae</taxon>
        <taxon>Streptophyta</taxon>
        <taxon>Embryophyta</taxon>
        <taxon>Tracheophyta</taxon>
        <taxon>Spermatophyta</taxon>
        <taxon>Magnoliopsida</taxon>
        <taxon>eudicotyledons</taxon>
        <taxon>Gunneridae</taxon>
        <taxon>Pentapetalae</taxon>
        <taxon>asterids</taxon>
        <taxon>lamiids</taxon>
        <taxon>Lamiales</taxon>
        <taxon>Oleaceae</taxon>
        <taxon>Oleeae</taxon>
        <taxon>Olea</taxon>
    </lineage>
</organism>
<dbReference type="AlphaFoldDB" id="A0A8S0PMG8"/>
<gene>
    <name evidence="2" type="ORF">OLEA9_A077729</name>
</gene>
<name>A0A8S0PMG8_OLEEU</name>
<dbReference type="InterPro" id="IPR036052">
    <property type="entry name" value="TrpB-like_PALP_sf"/>
</dbReference>
<evidence type="ECO:0000313" key="3">
    <source>
        <dbReference type="Proteomes" id="UP000594638"/>
    </source>
</evidence>
<dbReference type="Gene3D" id="3.40.50.1100">
    <property type="match status" value="1"/>
</dbReference>
<accession>A0A8S0PMG8</accession>
<dbReference type="EMBL" id="CACTIH010000103">
    <property type="protein sequence ID" value="CAA2953972.1"/>
    <property type="molecule type" value="Genomic_DNA"/>
</dbReference>
<dbReference type="Pfam" id="PF00291">
    <property type="entry name" value="PALP"/>
    <property type="match status" value="1"/>
</dbReference>
<reference evidence="2 3" key="1">
    <citation type="submission" date="2019-12" db="EMBL/GenBank/DDBJ databases">
        <authorList>
            <person name="Alioto T."/>
            <person name="Alioto T."/>
            <person name="Gomez Garrido J."/>
        </authorList>
    </citation>
    <scope>NUCLEOTIDE SEQUENCE [LARGE SCALE GENOMIC DNA]</scope>
</reference>
<evidence type="ECO:0000259" key="1">
    <source>
        <dbReference type="Pfam" id="PF00291"/>
    </source>
</evidence>
<protein>
    <submittedName>
        <fullName evidence="2">Bifunctional L-3-cyanoalanine synthase cysteine synthase 2, mitochondrial</fullName>
    </submittedName>
</protein>
<dbReference type="SUPFAM" id="SSF53686">
    <property type="entry name" value="Tryptophan synthase beta subunit-like PLP-dependent enzymes"/>
    <property type="match status" value="1"/>
</dbReference>
<dbReference type="PANTHER" id="PTHR10314">
    <property type="entry name" value="CYSTATHIONINE BETA-SYNTHASE"/>
    <property type="match status" value="1"/>
</dbReference>
<sequence length="128" mass="14008">MEIRNGGTVSGVGQYLKSKNPNVEIYGLEPEESNILNGGKPGPHHITGNGVGFKPDILDMDIMEEVLMAESEDAVYMARQLSLNEGLMNACQIRLGYLKELILLQLLDLLRGQKTKANSLSYGLESSN</sequence>
<keyword evidence="3" id="KW-1185">Reference proteome</keyword>
<dbReference type="InterPro" id="IPR001926">
    <property type="entry name" value="TrpB-like_PALP"/>
</dbReference>
<dbReference type="InterPro" id="IPR050214">
    <property type="entry name" value="Cys_Synth/Cystath_Beta-Synth"/>
</dbReference>
<feature type="domain" description="Tryptophan synthase beta chain-like PALP" evidence="1">
    <location>
        <begin position="4"/>
        <end position="88"/>
    </location>
</feature>
<proteinExistence type="predicted"/>
<evidence type="ECO:0000313" key="2">
    <source>
        <dbReference type="EMBL" id="CAA2953972.1"/>
    </source>
</evidence>
<dbReference type="OrthoDB" id="1737783at2759"/>
<dbReference type="Proteomes" id="UP000594638">
    <property type="component" value="Unassembled WGS sequence"/>
</dbReference>
<dbReference type="Gramene" id="OE9A077729T1">
    <property type="protein sequence ID" value="OE9A077729C1"/>
    <property type="gene ID" value="OE9A077729"/>
</dbReference>
<comment type="caution">
    <text evidence="2">The sequence shown here is derived from an EMBL/GenBank/DDBJ whole genome shotgun (WGS) entry which is preliminary data.</text>
</comment>